<dbReference type="InterPro" id="IPR013525">
    <property type="entry name" value="ABC2_TM"/>
</dbReference>
<keyword evidence="7" id="KW-0762">Sugar transport</keyword>
<keyword evidence="4" id="KW-1003">Cell membrane</keyword>
<dbReference type="Pfam" id="PF01061">
    <property type="entry name" value="ABC2_membrane"/>
    <property type="match status" value="1"/>
</dbReference>
<accession>A0A370H241</accession>
<evidence type="ECO:0000256" key="6">
    <source>
        <dbReference type="ARBA" id="ARBA00022989"/>
    </source>
</evidence>
<feature type="domain" description="ABC-2 type transporter transmembrane" evidence="10">
    <location>
        <begin position="54"/>
        <end position="256"/>
    </location>
</feature>
<organism evidence="11 12">
    <name type="scientific">Aquicella lusitana</name>
    <dbReference type="NCBI Taxonomy" id="254246"/>
    <lineage>
        <taxon>Bacteria</taxon>
        <taxon>Pseudomonadati</taxon>
        <taxon>Pseudomonadota</taxon>
        <taxon>Gammaproteobacteria</taxon>
        <taxon>Legionellales</taxon>
        <taxon>Coxiellaceae</taxon>
        <taxon>Aquicella</taxon>
    </lineage>
</organism>
<dbReference type="GO" id="GO:0140359">
    <property type="term" value="F:ABC-type transporter activity"/>
    <property type="evidence" value="ECO:0007669"/>
    <property type="project" value="InterPro"/>
</dbReference>
<keyword evidence="12" id="KW-1185">Reference proteome</keyword>
<dbReference type="Proteomes" id="UP000254720">
    <property type="component" value="Unassembled WGS sequence"/>
</dbReference>
<comment type="subcellular location">
    <subcellularLocation>
        <location evidence="1">Cell membrane</location>
        <topology evidence="1">Multi-pass membrane protein</topology>
    </subcellularLocation>
</comment>
<evidence type="ECO:0000313" key="12">
    <source>
        <dbReference type="Proteomes" id="UP000254720"/>
    </source>
</evidence>
<feature type="transmembrane region" description="Helical" evidence="9">
    <location>
        <begin position="181"/>
        <end position="204"/>
    </location>
</feature>
<reference evidence="11 12" key="1">
    <citation type="submission" date="2018-07" db="EMBL/GenBank/DDBJ databases">
        <title>Genomic Encyclopedia of Type Strains, Phase IV (KMG-IV): sequencing the most valuable type-strain genomes for metagenomic binning, comparative biology and taxonomic classification.</title>
        <authorList>
            <person name="Goeker M."/>
        </authorList>
    </citation>
    <scope>NUCLEOTIDE SEQUENCE [LARGE SCALE GENOMIC DNA]</scope>
    <source>
        <strain evidence="11 12">DSM 16500</strain>
    </source>
</reference>
<evidence type="ECO:0000256" key="5">
    <source>
        <dbReference type="ARBA" id="ARBA00022692"/>
    </source>
</evidence>
<keyword evidence="3" id="KW-0813">Transport</keyword>
<name>A0A370H241_9COXI</name>
<evidence type="ECO:0000256" key="2">
    <source>
        <dbReference type="ARBA" id="ARBA00007783"/>
    </source>
</evidence>
<evidence type="ECO:0000256" key="4">
    <source>
        <dbReference type="ARBA" id="ARBA00022475"/>
    </source>
</evidence>
<dbReference type="PANTHER" id="PTHR30413:SF10">
    <property type="entry name" value="CAPSULE POLYSACCHARIDE EXPORT INNER-MEMBRANE PROTEIN CTRC"/>
    <property type="match status" value="1"/>
</dbReference>
<dbReference type="GO" id="GO:0005886">
    <property type="term" value="C:plasma membrane"/>
    <property type="evidence" value="ECO:0007669"/>
    <property type="project" value="UniProtKB-SubCell"/>
</dbReference>
<evidence type="ECO:0000256" key="7">
    <source>
        <dbReference type="ARBA" id="ARBA00023047"/>
    </source>
</evidence>
<evidence type="ECO:0000259" key="10">
    <source>
        <dbReference type="Pfam" id="PF01061"/>
    </source>
</evidence>
<dbReference type="AlphaFoldDB" id="A0A370H241"/>
<protein>
    <submittedName>
        <fullName evidence="11">Lipopolysaccharide transport system permease protein</fullName>
    </submittedName>
</protein>
<proteinExistence type="inferred from homology"/>
<keyword evidence="6 9" id="KW-1133">Transmembrane helix</keyword>
<keyword evidence="5 9" id="KW-0812">Transmembrane</keyword>
<feature type="transmembrane region" description="Helical" evidence="9">
    <location>
        <begin position="68"/>
        <end position="88"/>
    </location>
</feature>
<feature type="transmembrane region" description="Helical" evidence="9">
    <location>
        <begin position="151"/>
        <end position="169"/>
    </location>
</feature>
<evidence type="ECO:0000256" key="8">
    <source>
        <dbReference type="ARBA" id="ARBA00023136"/>
    </source>
</evidence>
<evidence type="ECO:0000256" key="3">
    <source>
        <dbReference type="ARBA" id="ARBA00022448"/>
    </source>
</evidence>
<dbReference type="RefSeq" id="WP_114833601.1">
    <property type="nucleotide sequence ID" value="NZ_LR699114.1"/>
</dbReference>
<dbReference type="PANTHER" id="PTHR30413">
    <property type="entry name" value="INNER MEMBRANE TRANSPORT PERMEASE"/>
    <property type="match status" value="1"/>
</dbReference>
<dbReference type="OrthoDB" id="9796017at2"/>
<evidence type="ECO:0000256" key="1">
    <source>
        <dbReference type="ARBA" id="ARBA00004651"/>
    </source>
</evidence>
<comment type="similarity">
    <text evidence="2">Belongs to the ABC-2 integral membrane protein family.</text>
</comment>
<comment type="caution">
    <text evidence="11">The sequence shown here is derived from an EMBL/GenBank/DDBJ whole genome shotgun (WGS) entry which is preliminary data.</text>
</comment>
<feature type="transmembrane region" description="Helical" evidence="9">
    <location>
        <begin position="100"/>
        <end position="119"/>
    </location>
</feature>
<feature type="transmembrane region" description="Helical" evidence="9">
    <location>
        <begin position="263"/>
        <end position="286"/>
    </location>
</feature>
<evidence type="ECO:0000313" key="11">
    <source>
        <dbReference type="EMBL" id="RDI48123.1"/>
    </source>
</evidence>
<sequence length="296" mass="34340">MSNEAELAATSIDHSLPVGKITEQDDVIFPQISQRRLAWEDVVDGCKKWRIWLMLAYQDIKLRYRRSILGPFWITLSMAITVYSMGFLYAHLFHTELSKYFPFLVASMLAWSLISTIILEMTDGFTLSEAIIKQIKLPYSLYIHRIATRNIIIFFHNILVIIPIFIIFYDSVKVNFYTLLLVPGLALTYINAIIYGIILALVCARYRDMAQIIKSLVQVIFFLTPVMWDMNILPESKRIFVKINPFYSFIELVRAPLLGKAPALFNLGSVFLVTVIGILICLWMFVPYRSRIVYWL</sequence>
<evidence type="ECO:0000256" key="9">
    <source>
        <dbReference type="SAM" id="Phobius"/>
    </source>
</evidence>
<gene>
    <name evidence="11" type="ORF">C8D86_10388</name>
</gene>
<keyword evidence="8 9" id="KW-0472">Membrane</keyword>
<dbReference type="GO" id="GO:0015920">
    <property type="term" value="P:lipopolysaccharide transport"/>
    <property type="evidence" value="ECO:0007669"/>
    <property type="project" value="TreeGrafter"/>
</dbReference>
<dbReference type="EMBL" id="QQAX01000003">
    <property type="protein sequence ID" value="RDI48123.1"/>
    <property type="molecule type" value="Genomic_DNA"/>
</dbReference>
<keyword evidence="7" id="KW-0625">Polysaccharide transport</keyword>
<dbReference type="GO" id="GO:0015774">
    <property type="term" value="P:polysaccharide transport"/>
    <property type="evidence" value="ECO:0007669"/>
    <property type="project" value="UniProtKB-KW"/>
</dbReference>